<dbReference type="AlphaFoldDB" id="A0A7X9TC29"/>
<dbReference type="InterPro" id="IPR003764">
    <property type="entry name" value="GlcNAc_6-P_deAcase"/>
</dbReference>
<dbReference type="PANTHER" id="PTHR11113">
    <property type="entry name" value="N-ACETYLGLUCOSAMINE-6-PHOSPHATE DEACETYLASE"/>
    <property type="match status" value="1"/>
</dbReference>
<dbReference type="GO" id="GO:0008448">
    <property type="term" value="F:N-acetylglucosamine-6-phosphate deacetylase activity"/>
    <property type="evidence" value="ECO:0007669"/>
    <property type="project" value="UniProtKB-EC"/>
</dbReference>
<keyword evidence="3 6" id="KW-0378">Hydrolase</keyword>
<dbReference type="GO" id="GO:0006046">
    <property type="term" value="P:N-acetylglucosamine catabolic process"/>
    <property type="evidence" value="ECO:0007669"/>
    <property type="project" value="TreeGrafter"/>
</dbReference>
<dbReference type="InterPro" id="IPR032466">
    <property type="entry name" value="Metal_Hydrolase"/>
</dbReference>
<organism evidence="6 7">
    <name type="scientific">Parafannyhessea umbonata</name>
    <dbReference type="NCBI Taxonomy" id="604330"/>
    <lineage>
        <taxon>Bacteria</taxon>
        <taxon>Bacillati</taxon>
        <taxon>Actinomycetota</taxon>
        <taxon>Coriobacteriia</taxon>
        <taxon>Coriobacteriales</taxon>
        <taxon>Atopobiaceae</taxon>
        <taxon>Parafannyhessea</taxon>
    </lineage>
</organism>
<evidence type="ECO:0000313" key="7">
    <source>
        <dbReference type="Proteomes" id="UP000565613"/>
    </source>
</evidence>
<evidence type="ECO:0000256" key="3">
    <source>
        <dbReference type="ARBA" id="ARBA00022801"/>
    </source>
</evidence>
<dbReference type="GO" id="GO:0046872">
    <property type="term" value="F:metal ion binding"/>
    <property type="evidence" value="ECO:0007669"/>
    <property type="project" value="UniProtKB-KW"/>
</dbReference>
<dbReference type="InterPro" id="IPR006680">
    <property type="entry name" value="Amidohydro-rel"/>
</dbReference>
<evidence type="ECO:0000256" key="4">
    <source>
        <dbReference type="ARBA" id="ARBA00023277"/>
    </source>
</evidence>
<keyword evidence="4" id="KW-0119">Carbohydrate metabolism</keyword>
<dbReference type="NCBIfam" id="TIGR00221">
    <property type="entry name" value="nagA"/>
    <property type="match status" value="1"/>
</dbReference>
<comment type="similarity">
    <text evidence="1">Belongs to the metallo-dependent hydrolases superfamily. NagA family.</text>
</comment>
<dbReference type="PANTHER" id="PTHR11113:SF14">
    <property type="entry name" value="N-ACETYLGLUCOSAMINE-6-PHOSPHATE DEACETYLASE"/>
    <property type="match status" value="1"/>
</dbReference>
<reference evidence="6 7" key="1">
    <citation type="submission" date="2020-04" db="EMBL/GenBank/DDBJ databases">
        <authorList>
            <person name="Hitch T.C.A."/>
            <person name="Wylensek D."/>
            <person name="Clavel T."/>
        </authorList>
    </citation>
    <scope>NUCLEOTIDE SEQUENCE [LARGE SCALE GENOMIC DNA]</scope>
    <source>
        <strain evidence="6 7">105184</strain>
    </source>
</reference>
<evidence type="ECO:0000256" key="2">
    <source>
        <dbReference type="ARBA" id="ARBA00022723"/>
    </source>
</evidence>
<accession>A0A7X9TC29</accession>
<evidence type="ECO:0000259" key="5">
    <source>
        <dbReference type="Pfam" id="PF01979"/>
    </source>
</evidence>
<protein>
    <submittedName>
        <fullName evidence="6">N-acetylglucosamine-6-phosphate deacetylase</fullName>
        <ecNumber evidence="6">3.5.1.25</ecNumber>
    </submittedName>
</protein>
<keyword evidence="2" id="KW-0479">Metal-binding</keyword>
<dbReference type="SUPFAM" id="SSF51338">
    <property type="entry name" value="Composite domain of metallo-dependent hydrolases"/>
    <property type="match status" value="1"/>
</dbReference>
<evidence type="ECO:0000313" key="6">
    <source>
        <dbReference type="EMBL" id="NMF26678.1"/>
    </source>
</evidence>
<proteinExistence type="inferred from homology"/>
<dbReference type="InterPro" id="IPR011059">
    <property type="entry name" value="Metal-dep_hydrolase_composite"/>
</dbReference>
<comment type="caution">
    <text evidence="6">The sequence shown here is derived from an EMBL/GenBank/DDBJ whole genome shotgun (WGS) entry which is preliminary data.</text>
</comment>
<evidence type="ECO:0000256" key="1">
    <source>
        <dbReference type="ARBA" id="ARBA00010716"/>
    </source>
</evidence>
<dbReference type="EC" id="3.5.1.25" evidence="6"/>
<dbReference type="Gene3D" id="2.30.40.10">
    <property type="entry name" value="Urease, subunit C, domain 1"/>
    <property type="match status" value="1"/>
</dbReference>
<dbReference type="EMBL" id="JABAGR010000011">
    <property type="protein sequence ID" value="NMF26678.1"/>
    <property type="molecule type" value="Genomic_DNA"/>
</dbReference>
<dbReference type="Proteomes" id="UP000565613">
    <property type="component" value="Unassembled WGS sequence"/>
</dbReference>
<name>A0A7X9TC29_9ACTN</name>
<dbReference type="Pfam" id="PF01979">
    <property type="entry name" value="Amidohydro_1"/>
    <property type="match status" value="1"/>
</dbReference>
<sequence length="438" mass="46698">MIRSVALVVVCLRKLWPWHLAHRHVRLNYLAGRRTCAASRRRRRVLRRCRILADNSVSLKARGFFLPSGFRPGGFLEVRDGVVVGVSDDPSPDLEVVDCGDATVAPGFVDTHIHGYANHDFMDCDPNGNRKILDALAHKGTTSILATTLTASTDSIDKACAGIARTVEERPAGSPEARIQGIFLEGPFFTEKHKGAQNPAYLCDPSLDKLRQWQQSAHGLIRKSALAPERKGSDAYVRGAAKMGVVTALGHSDATCEQGRHAVDAGASVFVHTYNGMSGLHHRMPGLVGCAMTTDNTYAELICDGLHVMPAAADALVRAKGWSEVALVSDCLRCGGMPDGDYMLGELPIVLSGGVARLRDENNIAGSVLTMGGAVRNIVDWGVESLEHAVAMATIVPARSAGIADRCGQILPGRAADLVVLGADLSVRATYVGGVLVK</sequence>
<gene>
    <name evidence="6" type="primary">nagA</name>
    <name evidence="6" type="ORF">HF885_09630</name>
</gene>
<dbReference type="SUPFAM" id="SSF51556">
    <property type="entry name" value="Metallo-dependent hydrolases"/>
    <property type="match status" value="1"/>
</dbReference>
<dbReference type="Gene3D" id="3.20.20.140">
    <property type="entry name" value="Metal-dependent hydrolases"/>
    <property type="match status" value="1"/>
</dbReference>
<feature type="domain" description="Amidohydrolase-related" evidence="5">
    <location>
        <begin position="103"/>
        <end position="437"/>
    </location>
</feature>
<dbReference type="CDD" id="cd00854">
    <property type="entry name" value="NagA"/>
    <property type="match status" value="1"/>
</dbReference>